<dbReference type="WBParaSite" id="Minc3s00864g18233">
    <property type="protein sequence ID" value="Minc3s00864g18233"/>
    <property type="gene ID" value="Minc3s00864g18233"/>
</dbReference>
<name>A0A914LWH8_MELIC</name>
<keyword evidence="1" id="KW-1185">Reference proteome</keyword>
<reference evidence="2" key="1">
    <citation type="submission" date="2022-11" db="UniProtKB">
        <authorList>
            <consortium name="WormBaseParasite"/>
        </authorList>
    </citation>
    <scope>IDENTIFICATION</scope>
</reference>
<dbReference type="Proteomes" id="UP000887563">
    <property type="component" value="Unplaced"/>
</dbReference>
<accession>A0A914LWH8</accession>
<evidence type="ECO:0000313" key="1">
    <source>
        <dbReference type="Proteomes" id="UP000887563"/>
    </source>
</evidence>
<dbReference type="AlphaFoldDB" id="A0A914LWH8"/>
<proteinExistence type="predicted"/>
<protein>
    <submittedName>
        <fullName evidence="2">NECAP PHear domain-containing protein</fullName>
    </submittedName>
</protein>
<sequence>MALRLLGRAPTWACPVKYFLMEVKEAKKKVIKVKKVKKSTKDGEKLKRKKLFQCSVVKCWFVTDTSNAYTTDQLQVKHKSNGDLVLTLRDSSDDSVKYALPTRNDGFLVEQGEYRTNICAWIGTEKQYQKIGYLLIFETGEKASEFYKFTQQRNTFTKPIEEKNDEGMIIDV</sequence>
<organism evidence="1 2">
    <name type="scientific">Meloidogyne incognita</name>
    <name type="common">Southern root-knot nematode worm</name>
    <name type="synonym">Oxyuris incognita</name>
    <dbReference type="NCBI Taxonomy" id="6306"/>
    <lineage>
        <taxon>Eukaryota</taxon>
        <taxon>Metazoa</taxon>
        <taxon>Ecdysozoa</taxon>
        <taxon>Nematoda</taxon>
        <taxon>Chromadorea</taxon>
        <taxon>Rhabditida</taxon>
        <taxon>Tylenchina</taxon>
        <taxon>Tylenchomorpha</taxon>
        <taxon>Tylenchoidea</taxon>
        <taxon>Meloidogynidae</taxon>
        <taxon>Meloidogyninae</taxon>
        <taxon>Meloidogyne</taxon>
        <taxon>Meloidogyne incognita group</taxon>
    </lineage>
</organism>
<evidence type="ECO:0000313" key="2">
    <source>
        <dbReference type="WBParaSite" id="Minc3s00864g18233"/>
    </source>
</evidence>